<sequence>MAADNLSDLGSSISTTQADTRRIYCVVLKDLENLSELQERQLNKAHELLKQHNAKVGVTSAKNVMKITTKLAGLSYIIPEFDGELYEHLVKHNARIYGPLAIIQSINKTEKYQRAVKDKIMIVSPAWVDFRAVKDRIMIVSPAWVDFVYEAAKHGTLSNNIPLGDYMIKVFTGCFMTTSGFNGDQRLKISQLVRQHGGEFSGSMAQQTCTHLVIDSNTGEKYRKAVEWKTVKIVTLKWLMKCAESGVRYDEDKYQPGVKTSTQAVHNKTLSAPDVSEIFSKTRNPAPPPSSTASSNASIVAGDHTMMNNRQRNATATAIIGTGVTPLKMPFLTSTPRNQSFVRMESSQLSAKVADPVMDFDITLYEEGFGDYLEDCRLHFYEVTDDQKRVYRRLANCTGCSIADSIDSATHIIVPPGNYSTTQMKLLKEAVESDREVVQCQWLIACVQRQENLNTEAYIYPGLRENDAILSGQGKPRGSSLAQEFHVSQEVLDAINPECDLSSMHNTRSFEKRLKDVNIENKDGEEEEEDDRDFQHNETILNNEDEEMTEEDDLDRTIIDGNVPQQSVFEHEESDKDEEMNDKGNDSEFDAFGKVTEAEKDDEDENEWNVSTPKASGYKKDGLDLSMPLNEYLSGERPVKLHYPFDQLRAAISDESEPDSPTVDVLKLKAALAVMAKNSCQTDSEYNEMIGKQVMDDRDWRDLSLYRQPVNHDFRSPLKRPLPYLQKLQQIPNENFDDAAVAAAVVEDEEVNVGNGGNNATANEVEHLNDEETDDKENEGDAAVAESSKDNVEIPKEDTVHLASVPLKKPKSADPILQPDLLKRCEAIASHSTTAAENVDDEKLSQTRKSAPTNAVERLADFNDQLSFSSDKNEPQQNASPAKVTWEEHYSTQQLAKLEAKSKNHNFIPSTQMLVQDDNFFDADSADPFQRLSNQNLFGKIKAKDLQEKNILQSKNGNNEKSSAEEEATVSQDNEDKSGKENVEPMAIDEPVFEDDQQVVVAENEKSNQVVPVKEAPAGEASSSNQDMDDDDSFNKTWPDIPVAQSQQQKITQVKPQRRRIFGLEEESEEGTDDSELYRSAAILAGVRPKPKRQVPAPEPEANSNDSIQIAEEVLPPPPQPANTNENGDFVVPQISNIPIKSRRSSVAKKSDCEISRNVIEISQSIRTSQRLKRKAEEAAAKSPHPTEPGPKHGKRGSSSSSATTKQPPESKKNDGNTPELEPSNFHQVIFTNFDPQEKERLQEQVRAIQGTNLNQTIEMPTADLVICNKLQRSEKLMAALAAGKYIVPSTYIIESNRKGYWLPREDFEYGNPKSARKRISFSNVKDSAVAQQILNACFRLRYKAESVGHGAFHGWKAIIFAQAEVGASLIRIIECGGGEAKLFTNVAHKEYKNFTMAIISSKSNPGSFTNVESSILNQNKIPYYTDQVLSTYLLSTDTDNALKKSWHLQYRDFMKQQSKK</sequence>
<accession>A0AC35FUL8</accession>
<reference evidence="2" key="1">
    <citation type="submission" date="2022-11" db="UniProtKB">
        <authorList>
            <consortium name="WormBaseParasite"/>
        </authorList>
    </citation>
    <scope>IDENTIFICATION</scope>
</reference>
<evidence type="ECO:0000313" key="1">
    <source>
        <dbReference type="Proteomes" id="UP000887580"/>
    </source>
</evidence>
<name>A0AC35FUL8_9BILA</name>
<protein>
    <submittedName>
        <fullName evidence="2">BRCT domain-containing protein</fullName>
    </submittedName>
</protein>
<dbReference type="WBParaSite" id="PS1159_v2.g20538.t2">
    <property type="protein sequence ID" value="PS1159_v2.g20538.t2"/>
    <property type="gene ID" value="PS1159_v2.g20538"/>
</dbReference>
<proteinExistence type="predicted"/>
<dbReference type="Proteomes" id="UP000887580">
    <property type="component" value="Unplaced"/>
</dbReference>
<evidence type="ECO:0000313" key="2">
    <source>
        <dbReference type="WBParaSite" id="PS1159_v2.g20538.t2"/>
    </source>
</evidence>
<organism evidence="1 2">
    <name type="scientific">Panagrolaimus sp. PS1159</name>
    <dbReference type="NCBI Taxonomy" id="55785"/>
    <lineage>
        <taxon>Eukaryota</taxon>
        <taxon>Metazoa</taxon>
        <taxon>Ecdysozoa</taxon>
        <taxon>Nematoda</taxon>
        <taxon>Chromadorea</taxon>
        <taxon>Rhabditida</taxon>
        <taxon>Tylenchina</taxon>
        <taxon>Panagrolaimomorpha</taxon>
        <taxon>Panagrolaimoidea</taxon>
        <taxon>Panagrolaimidae</taxon>
        <taxon>Panagrolaimus</taxon>
    </lineage>
</organism>